<evidence type="ECO:0000256" key="1">
    <source>
        <dbReference type="ARBA" id="ARBA00022617"/>
    </source>
</evidence>
<dbReference type="GO" id="GO:0020037">
    <property type="term" value="F:heme binding"/>
    <property type="evidence" value="ECO:0007669"/>
    <property type="project" value="InterPro"/>
</dbReference>
<dbReference type="GO" id="GO:0046872">
    <property type="term" value="F:metal ion binding"/>
    <property type="evidence" value="ECO:0007669"/>
    <property type="project" value="UniProtKB-KW"/>
</dbReference>
<dbReference type="EMBL" id="VJOO01000012">
    <property type="protein sequence ID" value="TSE36923.1"/>
    <property type="molecule type" value="Genomic_DNA"/>
</dbReference>
<evidence type="ECO:0000313" key="6">
    <source>
        <dbReference type="EMBL" id="TSE36923.1"/>
    </source>
</evidence>
<dbReference type="PROSITE" id="PS51007">
    <property type="entry name" value="CYTC"/>
    <property type="match status" value="1"/>
</dbReference>
<proteinExistence type="predicted"/>
<evidence type="ECO:0000259" key="5">
    <source>
        <dbReference type="PROSITE" id="PS51007"/>
    </source>
</evidence>
<organism evidence="6 7">
    <name type="scientific">Tepidimonas fonticaldi</name>
    <dbReference type="NCBI Taxonomy" id="1101373"/>
    <lineage>
        <taxon>Bacteria</taxon>
        <taxon>Pseudomonadati</taxon>
        <taxon>Pseudomonadota</taxon>
        <taxon>Betaproteobacteria</taxon>
        <taxon>Burkholderiales</taxon>
        <taxon>Tepidimonas</taxon>
    </lineage>
</organism>
<dbReference type="Proteomes" id="UP000316388">
    <property type="component" value="Unassembled WGS sequence"/>
</dbReference>
<name>A0A554XM61_9BURK</name>
<dbReference type="Gene3D" id="1.10.760.10">
    <property type="entry name" value="Cytochrome c-like domain"/>
    <property type="match status" value="1"/>
</dbReference>
<keyword evidence="1 4" id="KW-0349">Heme</keyword>
<dbReference type="AlphaFoldDB" id="A0A554XM61"/>
<evidence type="ECO:0000256" key="4">
    <source>
        <dbReference type="PROSITE-ProRule" id="PRU00433"/>
    </source>
</evidence>
<dbReference type="InterPro" id="IPR036909">
    <property type="entry name" value="Cyt_c-like_dom_sf"/>
</dbReference>
<protein>
    <recommendedName>
        <fullName evidence="5">Cytochrome c domain-containing protein</fullName>
    </recommendedName>
</protein>
<sequence length="115" mass="12092">MTPLPLPRSRGKLSRWTLTGLAAGLLAATAGGEARADAAMALDKGCLSCHGDPPRGKAPTLAALAQRYAQLSADELTKKAEQLCEHRLLGGVAAHEKLTPEESLRLVRWIAAGAR</sequence>
<accession>A0A554XM61</accession>
<evidence type="ECO:0000313" key="7">
    <source>
        <dbReference type="Proteomes" id="UP000316388"/>
    </source>
</evidence>
<dbReference type="SUPFAM" id="SSF46626">
    <property type="entry name" value="Cytochrome c"/>
    <property type="match status" value="1"/>
</dbReference>
<comment type="caution">
    <text evidence="6">The sequence shown here is derived from an EMBL/GenBank/DDBJ whole genome shotgun (WGS) entry which is preliminary data.</text>
</comment>
<reference evidence="6 7" key="1">
    <citation type="submission" date="2019-07" db="EMBL/GenBank/DDBJ databases">
        <title>Tepidimonas fonticaldi AT-A2 draft genome.</title>
        <authorList>
            <person name="Da Costa M.S."/>
            <person name="Froufe H.J.C."/>
            <person name="Egas C."/>
            <person name="Albuquerque L."/>
        </authorList>
    </citation>
    <scope>NUCLEOTIDE SEQUENCE [LARGE SCALE GENOMIC DNA]</scope>
    <source>
        <strain evidence="6 7">AT-A2</strain>
    </source>
</reference>
<gene>
    <name evidence="6" type="ORF">Tfont_01492</name>
</gene>
<evidence type="ECO:0000256" key="3">
    <source>
        <dbReference type="ARBA" id="ARBA00023004"/>
    </source>
</evidence>
<feature type="domain" description="Cytochrome c" evidence="5">
    <location>
        <begin position="27"/>
        <end position="114"/>
    </location>
</feature>
<keyword evidence="2 4" id="KW-0479">Metal-binding</keyword>
<keyword evidence="3 4" id="KW-0408">Iron</keyword>
<dbReference type="GO" id="GO:0009055">
    <property type="term" value="F:electron transfer activity"/>
    <property type="evidence" value="ECO:0007669"/>
    <property type="project" value="InterPro"/>
</dbReference>
<dbReference type="RefSeq" id="WP_143968972.1">
    <property type="nucleotide sequence ID" value="NZ_VJOO01000012.1"/>
</dbReference>
<dbReference type="InterPro" id="IPR009056">
    <property type="entry name" value="Cyt_c-like_dom"/>
</dbReference>
<evidence type="ECO:0000256" key="2">
    <source>
        <dbReference type="ARBA" id="ARBA00022723"/>
    </source>
</evidence>